<dbReference type="Gene3D" id="2.60.40.1090">
    <property type="entry name" value="Fimbrial-type adhesion domain"/>
    <property type="match status" value="1"/>
</dbReference>
<accession>K8W6N9</accession>
<name>K8W6N9_9GAMM</name>
<reference evidence="2 3" key="1">
    <citation type="journal article" date="2012" name="BMC Genomics">
        <title>Comparative genomics of bacteria in the genus Providencia isolated from wild Drosophila melanogaster.</title>
        <authorList>
            <person name="Galac M.R."/>
            <person name="Lazzaro B.P."/>
        </authorList>
    </citation>
    <scope>NUCLEOTIDE SEQUENCE [LARGE SCALE GENOMIC DNA]</scope>
    <source>
        <strain evidence="2 3">DSM 19967</strain>
    </source>
</reference>
<dbReference type="Proteomes" id="UP000010290">
    <property type="component" value="Chromosome"/>
</dbReference>
<feature type="domain" description="Fimbrial-type adhesion" evidence="1">
    <location>
        <begin position="3"/>
        <end position="121"/>
    </location>
</feature>
<organism evidence="2 3">
    <name type="scientific">Providencia sneebia DSM 19967</name>
    <dbReference type="NCBI Taxonomy" id="1141660"/>
    <lineage>
        <taxon>Bacteria</taxon>
        <taxon>Pseudomonadati</taxon>
        <taxon>Pseudomonadota</taxon>
        <taxon>Gammaproteobacteria</taxon>
        <taxon>Enterobacterales</taxon>
        <taxon>Morganellaceae</taxon>
        <taxon>Providencia</taxon>
    </lineage>
</organism>
<evidence type="ECO:0000259" key="1">
    <source>
        <dbReference type="Pfam" id="PF00419"/>
    </source>
</evidence>
<dbReference type="HOGENOM" id="CLU_114111_1_1_6"/>
<dbReference type="InterPro" id="IPR000259">
    <property type="entry name" value="Adhesion_dom_fimbrial"/>
</dbReference>
<sequence length="121" mass="13573">MNNGRLIEIDFGDVLTTRIQGEYYKKLVEYTVTCDGQSTMPSLNILVDGVSSDFDQKLLKTDVTGLGVLFKFGTQDFPIRTKRPFTFSPKPEISAVLVKNKDTELPARKFTANATLKVSYQ</sequence>
<proteinExistence type="predicted"/>
<dbReference type="AlphaFoldDB" id="K8W6N9"/>
<dbReference type="InterPro" id="IPR008966">
    <property type="entry name" value="Adhesion_dom_sf"/>
</dbReference>
<keyword evidence="3" id="KW-1185">Reference proteome</keyword>
<evidence type="ECO:0000313" key="2">
    <source>
        <dbReference type="EMBL" id="EKT53132.1"/>
    </source>
</evidence>
<dbReference type="EMBL" id="AKKN01000014">
    <property type="protein sequence ID" value="EKT53132.1"/>
    <property type="molecule type" value="Genomic_DNA"/>
</dbReference>
<dbReference type="InterPro" id="IPR036937">
    <property type="entry name" value="Adhesion_dom_fimbrial_sf"/>
</dbReference>
<gene>
    <name evidence="2" type="ORF">OO7_16103</name>
</gene>
<protein>
    <submittedName>
        <fullName evidence="2">Fimbrial subunit</fullName>
    </submittedName>
</protein>
<comment type="caution">
    <text evidence="2">The sequence shown here is derived from an EMBL/GenBank/DDBJ whole genome shotgun (WGS) entry which is preliminary data.</text>
</comment>
<evidence type="ECO:0000313" key="3">
    <source>
        <dbReference type="Proteomes" id="UP000010290"/>
    </source>
</evidence>
<dbReference type="Pfam" id="PF00419">
    <property type="entry name" value="Fimbrial"/>
    <property type="match status" value="1"/>
</dbReference>
<dbReference type="SUPFAM" id="SSF49401">
    <property type="entry name" value="Bacterial adhesins"/>
    <property type="match status" value="1"/>
</dbReference>
<dbReference type="GO" id="GO:0007155">
    <property type="term" value="P:cell adhesion"/>
    <property type="evidence" value="ECO:0007669"/>
    <property type="project" value="InterPro"/>
</dbReference>
<dbReference type="PATRIC" id="fig|1141660.3.peg.3222"/>
<dbReference type="GO" id="GO:0009289">
    <property type="term" value="C:pilus"/>
    <property type="evidence" value="ECO:0007669"/>
    <property type="project" value="InterPro"/>
</dbReference>